<accession>A0A8X6QL37</accession>
<reference evidence="1" key="1">
    <citation type="submission" date="2020-08" db="EMBL/GenBank/DDBJ databases">
        <title>Multicomponent nature underlies the extraordinary mechanical properties of spider dragline silk.</title>
        <authorList>
            <person name="Kono N."/>
            <person name="Nakamura H."/>
            <person name="Mori M."/>
            <person name="Yoshida Y."/>
            <person name="Ohtoshi R."/>
            <person name="Malay A.D."/>
            <person name="Moran D.A.P."/>
            <person name="Tomita M."/>
            <person name="Numata K."/>
            <person name="Arakawa K."/>
        </authorList>
    </citation>
    <scope>NUCLEOTIDE SEQUENCE</scope>
</reference>
<sequence>METRYRYATPLVIGTIGNAVCQYCLSHRTAPNWHQLTTSCSQESRRNSRAIILRLWEPSKEVTMRSFDTMWRNEGPPL</sequence>
<gene>
    <name evidence="1" type="ORF">NPIL_624731</name>
</gene>
<keyword evidence="2" id="KW-1185">Reference proteome</keyword>
<evidence type="ECO:0000313" key="1">
    <source>
        <dbReference type="EMBL" id="GFU31077.1"/>
    </source>
</evidence>
<dbReference type="EMBL" id="BMAW01082872">
    <property type="protein sequence ID" value="GFU31077.1"/>
    <property type="molecule type" value="Genomic_DNA"/>
</dbReference>
<organism evidence="1 2">
    <name type="scientific">Nephila pilipes</name>
    <name type="common">Giant wood spider</name>
    <name type="synonym">Nephila maculata</name>
    <dbReference type="NCBI Taxonomy" id="299642"/>
    <lineage>
        <taxon>Eukaryota</taxon>
        <taxon>Metazoa</taxon>
        <taxon>Ecdysozoa</taxon>
        <taxon>Arthropoda</taxon>
        <taxon>Chelicerata</taxon>
        <taxon>Arachnida</taxon>
        <taxon>Araneae</taxon>
        <taxon>Araneomorphae</taxon>
        <taxon>Entelegynae</taxon>
        <taxon>Araneoidea</taxon>
        <taxon>Nephilidae</taxon>
        <taxon>Nephila</taxon>
    </lineage>
</organism>
<dbReference type="Proteomes" id="UP000887013">
    <property type="component" value="Unassembled WGS sequence"/>
</dbReference>
<dbReference type="AlphaFoldDB" id="A0A8X6QL37"/>
<name>A0A8X6QL37_NEPPI</name>
<protein>
    <submittedName>
        <fullName evidence="1">Uncharacterized protein</fullName>
    </submittedName>
</protein>
<evidence type="ECO:0000313" key="2">
    <source>
        <dbReference type="Proteomes" id="UP000887013"/>
    </source>
</evidence>
<comment type="caution">
    <text evidence="1">The sequence shown here is derived from an EMBL/GenBank/DDBJ whole genome shotgun (WGS) entry which is preliminary data.</text>
</comment>
<proteinExistence type="predicted"/>